<dbReference type="EMBL" id="CALSDN010000004">
    <property type="protein sequence ID" value="CAH6720512.1"/>
    <property type="molecule type" value="Genomic_DNA"/>
</dbReference>
<evidence type="ECO:0000313" key="2">
    <source>
        <dbReference type="Proteomes" id="UP001152531"/>
    </source>
</evidence>
<reference evidence="1" key="1">
    <citation type="submission" date="2022-06" db="EMBL/GenBank/DDBJ databases">
        <authorList>
            <person name="Legras J.-L."/>
            <person name="Devillers H."/>
            <person name="Grondin C."/>
        </authorList>
    </citation>
    <scope>NUCLEOTIDE SEQUENCE</scope>
    <source>
        <strain evidence="1">CLIB 1444</strain>
    </source>
</reference>
<gene>
    <name evidence="1" type="ORF">CLIB1444_04S01728</name>
</gene>
<proteinExistence type="predicted"/>
<keyword evidence="2" id="KW-1185">Reference proteome</keyword>
<evidence type="ECO:0000313" key="1">
    <source>
        <dbReference type="EMBL" id="CAH6720512.1"/>
    </source>
</evidence>
<protein>
    <submittedName>
        <fullName evidence="1">PWWP domain-containing protein</fullName>
    </submittedName>
</protein>
<comment type="caution">
    <text evidence="1">The sequence shown here is derived from an EMBL/GenBank/DDBJ whole genome shotgun (WGS) entry which is preliminary data.</text>
</comment>
<dbReference type="Proteomes" id="UP001152531">
    <property type="component" value="Unassembled WGS sequence"/>
</dbReference>
<name>A0ACA9Y676_9ASCO</name>
<organism evidence="1 2">
    <name type="scientific">[Candida] jaroonii</name>
    <dbReference type="NCBI Taxonomy" id="467808"/>
    <lineage>
        <taxon>Eukaryota</taxon>
        <taxon>Fungi</taxon>
        <taxon>Dikarya</taxon>
        <taxon>Ascomycota</taxon>
        <taxon>Saccharomycotina</taxon>
        <taxon>Pichiomycetes</taxon>
        <taxon>Debaryomycetaceae</taxon>
        <taxon>Yamadazyma</taxon>
    </lineage>
</organism>
<sequence length="364" mass="42194">MAKDKLEFKPKSFVLAKMPGYPAWPSYVMPNNEIPKTVLREKPKNKLICVLFIPDADFVWCNPEDLKELDHETLEKKITESSKKKGKGFKLTKALVAAREMTYEKLLAKLGGTGDSFAGEEEEEFEEEVEEKIEEPEELEEPEPEPELEEEDVPEPEAKPVESERAARKRRRIIEEEEPVEHSGKNGVNGKKEEKSKSDEEKDGKESKFNGTSKRFKTVSPGPIESPHKKEKPIKVKDKPTEEEKLEQLWLCRIKLQKSLIQRNNNEATIDDLSISRLILHKLADFPMELNLLKKTKIHKVLKHILKEQKYELNESFKLHEKCRELLDKWSNMIDSIKREKEHDLSDIKDQSINNDLQTASVET</sequence>
<accession>A0ACA9Y676</accession>